<comment type="caution">
    <text evidence="2">The sequence shown here is derived from an EMBL/GenBank/DDBJ whole genome shotgun (WGS) entry which is preliminary data.</text>
</comment>
<feature type="compositionally biased region" description="Polar residues" evidence="1">
    <location>
        <begin position="252"/>
        <end position="261"/>
    </location>
</feature>
<dbReference type="EMBL" id="CAJNNW010005187">
    <property type="protein sequence ID" value="CAE8647197.1"/>
    <property type="molecule type" value="Genomic_DNA"/>
</dbReference>
<organism evidence="2 3">
    <name type="scientific">Polarella glacialis</name>
    <name type="common">Dinoflagellate</name>
    <dbReference type="NCBI Taxonomy" id="89957"/>
    <lineage>
        <taxon>Eukaryota</taxon>
        <taxon>Sar</taxon>
        <taxon>Alveolata</taxon>
        <taxon>Dinophyceae</taxon>
        <taxon>Suessiales</taxon>
        <taxon>Suessiaceae</taxon>
        <taxon>Polarella</taxon>
    </lineage>
</organism>
<feature type="non-terminal residue" evidence="2">
    <location>
        <position position="1"/>
    </location>
</feature>
<reference evidence="2" key="1">
    <citation type="submission" date="2021-02" db="EMBL/GenBank/DDBJ databases">
        <authorList>
            <person name="Dougan E. K."/>
            <person name="Rhodes N."/>
            <person name="Thang M."/>
            <person name="Chan C."/>
        </authorList>
    </citation>
    <scope>NUCLEOTIDE SEQUENCE</scope>
</reference>
<feature type="region of interest" description="Disordered" evidence="1">
    <location>
        <begin position="252"/>
        <end position="286"/>
    </location>
</feature>
<name>A0A813I930_POLGL</name>
<evidence type="ECO:0000313" key="2">
    <source>
        <dbReference type="EMBL" id="CAE8647197.1"/>
    </source>
</evidence>
<sequence>SHPFLISFSLHMNCVRSQWHSPYELGPHFRETHIEHAGHSLFEALEGTALLERPPFEPSSSSLTEVPGASYLRNVCSAAECAQLILLAEGAGFCSRGLGDKRRQRSMFLVDKDLSHQMLGRLRPWLPEAVLGGALLGIDRCWDVHRIEPGDCQPFEDLLSHSASKTAGAQATVILFLNHGVQGGGLRCLSPTSEKQGAKLVLPEQGSALLVALHGDQLQKPLLEVLPVQGGSLHLLRLAVLYETIGAETQAPEGTSVSQSSLKDEPSQLADALSPTPEREQVRRRGGAPGCSFLNVTCAPPSALLTEHRFLLSPCALLLVGQYAQEL</sequence>
<accession>A0A813I930</accession>
<dbReference type="AlphaFoldDB" id="A0A813I930"/>
<protein>
    <submittedName>
        <fullName evidence="2">Uncharacterized protein</fullName>
    </submittedName>
</protein>
<dbReference type="Gene3D" id="2.60.120.620">
    <property type="entry name" value="q2cbj1_9rhob like domain"/>
    <property type="match status" value="1"/>
</dbReference>
<dbReference type="Proteomes" id="UP000626109">
    <property type="component" value="Unassembled WGS sequence"/>
</dbReference>
<evidence type="ECO:0000256" key="1">
    <source>
        <dbReference type="SAM" id="MobiDB-lite"/>
    </source>
</evidence>
<evidence type="ECO:0000313" key="3">
    <source>
        <dbReference type="Proteomes" id="UP000626109"/>
    </source>
</evidence>
<gene>
    <name evidence="2" type="ORF">PGLA2088_LOCUS5469</name>
</gene>
<proteinExistence type="predicted"/>